<evidence type="ECO:0000313" key="5">
    <source>
        <dbReference type="Proteomes" id="UP000008672"/>
    </source>
</evidence>
<dbReference type="Proteomes" id="UP000008672">
    <property type="component" value="Unassembled WGS sequence"/>
</dbReference>
<feature type="domain" description="MPN" evidence="3">
    <location>
        <begin position="4"/>
        <end position="141"/>
    </location>
</feature>
<dbReference type="Pfam" id="PF03665">
    <property type="entry name" value="UPF0172"/>
    <property type="match status" value="1"/>
</dbReference>
<reference evidence="5" key="1">
    <citation type="submission" date="2011-08" db="EMBL/GenBank/DDBJ databases">
        <title>The draft genome of Latimeria chalumnae.</title>
        <authorList>
            <person name="Di Palma F."/>
            <person name="Alfoldi J."/>
            <person name="Johnson J."/>
            <person name="Berlin A."/>
            <person name="Gnerre S."/>
            <person name="Jaffe D."/>
            <person name="MacCallum I."/>
            <person name="Young S."/>
            <person name="Walker B.J."/>
            <person name="Lander E."/>
            <person name="Lindblad-Toh K."/>
        </authorList>
    </citation>
    <scope>NUCLEOTIDE SEQUENCE [LARGE SCALE GENOMIC DNA]</scope>
    <source>
        <strain evidence="5">Wild caught</strain>
    </source>
</reference>
<evidence type="ECO:0000256" key="1">
    <source>
        <dbReference type="ARBA" id="ARBA00007461"/>
    </source>
</evidence>
<dbReference type="GeneID" id="102364170"/>
<proteinExistence type="inferred from homology"/>
<dbReference type="RefSeq" id="XP_006010819.1">
    <property type="nucleotide sequence ID" value="XM_006010757.3"/>
</dbReference>
<dbReference type="OrthoDB" id="194468at2759"/>
<reference evidence="4" key="2">
    <citation type="submission" date="2025-08" db="UniProtKB">
        <authorList>
            <consortium name="Ensembl"/>
        </authorList>
    </citation>
    <scope>IDENTIFICATION</scope>
</reference>
<dbReference type="InterPro" id="IPR037518">
    <property type="entry name" value="MPN"/>
</dbReference>
<dbReference type="STRING" id="7897.ENSLACP00000002397"/>
<dbReference type="Ensembl" id="ENSLACT00000002417.1">
    <property type="protein sequence ID" value="ENSLACP00000002397.1"/>
    <property type="gene ID" value="ENSLACG00000002142.1"/>
</dbReference>
<dbReference type="RefSeq" id="XP_006010820.1">
    <property type="nucleotide sequence ID" value="XM_006010758.3"/>
</dbReference>
<dbReference type="CTD" id="51016"/>
<protein>
    <submittedName>
        <fullName evidence="4">ER membrane protein complex subunit 9</fullName>
    </submittedName>
</protein>
<dbReference type="KEGG" id="lcm:102364170"/>
<dbReference type="PANTHER" id="PTHR12941">
    <property type="entry name" value="ER MEMBRANE PROTEIN COMPLEX"/>
    <property type="match status" value="1"/>
</dbReference>
<dbReference type="eggNOG" id="KOG3289">
    <property type="taxonomic scope" value="Eukaryota"/>
</dbReference>
<dbReference type="OMA" id="CLSDCVP"/>
<comment type="similarity">
    <text evidence="1">Belongs to the EMC8/EMC9 family.</text>
</comment>
<dbReference type="HOGENOM" id="CLU_087337_0_1_1"/>
<name>H2ZYC6_LATCH</name>
<dbReference type="GO" id="GO:0072546">
    <property type="term" value="C:EMC complex"/>
    <property type="evidence" value="ECO:0007669"/>
    <property type="project" value="InterPro"/>
</dbReference>
<dbReference type="EMBL" id="AFYH01222286">
    <property type="status" value="NOT_ANNOTATED_CDS"/>
    <property type="molecule type" value="Genomic_DNA"/>
</dbReference>
<dbReference type="GeneTree" id="ENSGT00390000006738"/>
<dbReference type="PROSITE" id="PS50249">
    <property type="entry name" value="MPN"/>
    <property type="match status" value="1"/>
</dbReference>
<comment type="subunit">
    <text evidence="2">Component of the ER membrane protein complex (EMC). EMC8 and EMC9 are mutually exclusive subunits of the EMC complex.</text>
</comment>
<dbReference type="Bgee" id="ENSLACG00000002142">
    <property type="expression patterns" value="Expressed in chordate pharynx and 6 other cell types or tissues"/>
</dbReference>
<dbReference type="PANTHER" id="PTHR12941:SF12">
    <property type="entry name" value="ER MEMBRANE PROTEIN COMPLEX SUBUNIT 9"/>
    <property type="match status" value="1"/>
</dbReference>
<organism evidence="4 5">
    <name type="scientific">Latimeria chalumnae</name>
    <name type="common">Coelacanth</name>
    <dbReference type="NCBI Taxonomy" id="7897"/>
    <lineage>
        <taxon>Eukaryota</taxon>
        <taxon>Metazoa</taxon>
        <taxon>Chordata</taxon>
        <taxon>Craniata</taxon>
        <taxon>Vertebrata</taxon>
        <taxon>Euteleostomi</taxon>
        <taxon>Coelacanthiformes</taxon>
        <taxon>Coelacanthidae</taxon>
        <taxon>Latimeria</taxon>
    </lineage>
</organism>
<dbReference type="FunCoup" id="H2ZYC6">
    <property type="interactions" value="726"/>
</dbReference>
<gene>
    <name evidence="4" type="primary">EMC9</name>
</gene>
<dbReference type="AlphaFoldDB" id="H2ZYC6"/>
<evidence type="ECO:0000313" key="4">
    <source>
        <dbReference type="Ensembl" id="ENSLACP00000002397.1"/>
    </source>
</evidence>
<dbReference type="EMBL" id="AFYH01222287">
    <property type="status" value="NOT_ANNOTATED_CDS"/>
    <property type="molecule type" value="Genomic_DNA"/>
</dbReference>
<sequence>MCEVEISAQAYVKMRLHAARYPHCAVNGILLSERRKEGQADCICVTDCIPLFHQCLSLTVMWEVALNQIELWSAHKHQMVAGYYQANAILEDKSPNMAAQKLAGRISDYFKDAVLIMLDNRKLSLDHGVPPVVVFERKDVHWIPKDKNLIMWKDWEETRRVASALTESKAYNQLVDFDSHLDDIRRDWANEELNAKITELTSTANGGT</sequence>
<keyword evidence="5" id="KW-1185">Reference proteome</keyword>
<evidence type="ECO:0000259" key="3">
    <source>
        <dbReference type="PROSITE" id="PS50249"/>
    </source>
</evidence>
<dbReference type="InParanoid" id="H2ZYC6"/>
<dbReference type="InterPro" id="IPR005366">
    <property type="entry name" value="EMC8/9"/>
</dbReference>
<evidence type="ECO:0000256" key="2">
    <source>
        <dbReference type="ARBA" id="ARBA00046436"/>
    </source>
</evidence>
<reference evidence="4" key="3">
    <citation type="submission" date="2025-09" db="UniProtKB">
        <authorList>
            <consortium name="Ensembl"/>
        </authorList>
    </citation>
    <scope>IDENTIFICATION</scope>
</reference>
<accession>H2ZYC6</accession>
<dbReference type="CDD" id="cd08060">
    <property type="entry name" value="MPN_UPF0172"/>
    <property type="match status" value="1"/>
</dbReference>